<dbReference type="GO" id="GO:0042602">
    <property type="term" value="F:riboflavin reductase (NADPH) activity"/>
    <property type="evidence" value="ECO:0007669"/>
    <property type="project" value="TreeGrafter"/>
</dbReference>
<organism evidence="4 5">
    <name type="scientific">Barnesiella viscericola</name>
    <dbReference type="NCBI Taxonomy" id="397865"/>
    <lineage>
        <taxon>Bacteria</taxon>
        <taxon>Pseudomonadati</taxon>
        <taxon>Bacteroidota</taxon>
        <taxon>Bacteroidia</taxon>
        <taxon>Bacteroidales</taxon>
        <taxon>Barnesiellaceae</taxon>
        <taxon>Barnesiella</taxon>
    </lineage>
</organism>
<proteinExistence type="predicted"/>
<dbReference type="PROSITE" id="PS50903">
    <property type="entry name" value="RUBREDOXIN_LIKE"/>
    <property type="match status" value="1"/>
</dbReference>
<reference evidence="4" key="1">
    <citation type="journal article" date="2021" name="PeerJ">
        <title>Extensive microbial diversity within the chicken gut microbiome revealed by metagenomics and culture.</title>
        <authorList>
            <person name="Gilroy R."/>
            <person name="Ravi A."/>
            <person name="Getino M."/>
            <person name="Pursley I."/>
            <person name="Horton D.L."/>
            <person name="Alikhan N.F."/>
            <person name="Baker D."/>
            <person name="Gharbi K."/>
            <person name="Hall N."/>
            <person name="Watson M."/>
            <person name="Adriaenssens E.M."/>
            <person name="Foster-Nyarko E."/>
            <person name="Jarju S."/>
            <person name="Secka A."/>
            <person name="Antonio M."/>
            <person name="Oren A."/>
            <person name="Chaudhuri R.R."/>
            <person name="La Ragione R."/>
            <person name="Hildebrand F."/>
            <person name="Pallen M.J."/>
        </authorList>
    </citation>
    <scope>NUCLEOTIDE SEQUENCE</scope>
    <source>
        <strain evidence="4">CHK121-7720</strain>
    </source>
</reference>
<feature type="domain" description="Rubredoxin-like" evidence="3">
    <location>
        <begin position="181"/>
        <end position="216"/>
    </location>
</feature>
<gene>
    <name evidence="4" type="ORF">K8U91_02355</name>
</gene>
<evidence type="ECO:0000313" key="5">
    <source>
        <dbReference type="Proteomes" id="UP000757103"/>
    </source>
</evidence>
<feature type="region of interest" description="Disordered" evidence="2">
    <location>
        <begin position="160"/>
        <end position="179"/>
    </location>
</feature>
<protein>
    <submittedName>
        <fullName evidence="4">Flavin reductase</fullName>
    </submittedName>
</protein>
<dbReference type="Pfam" id="PF21349">
    <property type="entry name" value="RUBY_RBDX"/>
    <property type="match status" value="1"/>
</dbReference>
<accession>A0A921MQG4</accession>
<dbReference type="GO" id="GO:0010181">
    <property type="term" value="F:FMN binding"/>
    <property type="evidence" value="ECO:0007669"/>
    <property type="project" value="InterPro"/>
</dbReference>
<dbReference type="EMBL" id="DYUD01000010">
    <property type="protein sequence ID" value="HJG88307.1"/>
    <property type="molecule type" value="Genomic_DNA"/>
</dbReference>
<dbReference type="InterPro" id="IPR048574">
    <property type="entry name" value="RUBY_RBDX"/>
</dbReference>
<evidence type="ECO:0000256" key="1">
    <source>
        <dbReference type="ARBA" id="ARBA00023002"/>
    </source>
</evidence>
<dbReference type="InterPro" id="IPR024934">
    <property type="entry name" value="Rubredoxin-like_dom"/>
</dbReference>
<evidence type="ECO:0000256" key="2">
    <source>
        <dbReference type="SAM" id="MobiDB-lite"/>
    </source>
</evidence>
<dbReference type="PANTHER" id="PTHR30466">
    <property type="entry name" value="FLAVIN REDUCTASE"/>
    <property type="match status" value="1"/>
</dbReference>
<dbReference type="AlphaFoldDB" id="A0A921MQG4"/>
<dbReference type="Gene3D" id="2.20.28.10">
    <property type="match status" value="1"/>
</dbReference>
<keyword evidence="1" id="KW-0560">Oxidoreductase</keyword>
<name>A0A921MQG4_9BACT</name>
<dbReference type="RefSeq" id="WP_273305372.1">
    <property type="nucleotide sequence ID" value="NZ_DYUD01000010.1"/>
</dbReference>
<dbReference type="InterPro" id="IPR002563">
    <property type="entry name" value="Flavin_Rdtase-like_dom"/>
</dbReference>
<dbReference type="Gene3D" id="2.30.110.10">
    <property type="entry name" value="Electron Transport, Fmn-binding Protein, Chain A"/>
    <property type="match status" value="1"/>
</dbReference>
<dbReference type="SMART" id="SM00903">
    <property type="entry name" value="Flavin_Reduct"/>
    <property type="match status" value="1"/>
</dbReference>
<dbReference type="GO" id="GO:0005506">
    <property type="term" value="F:iron ion binding"/>
    <property type="evidence" value="ECO:0007669"/>
    <property type="project" value="InterPro"/>
</dbReference>
<dbReference type="Proteomes" id="UP000757103">
    <property type="component" value="Unassembled WGS sequence"/>
</dbReference>
<dbReference type="Pfam" id="PF01613">
    <property type="entry name" value="Flavin_Reduct"/>
    <property type="match status" value="1"/>
</dbReference>
<evidence type="ECO:0000313" key="4">
    <source>
        <dbReference type="EMBL" id="HJG88307.1"/>
    </source>
</evidence>
<comment type="caution">
    <text evidence="4">The sequence shown here is derived from an EMBL/GenBank/DDBJ whole genome shotgun (WGS) entry which is preliminary data.</text>
</comment>
<dbReference type="SUPFAM" id="SSF50475">
    <property type="entry name" value="FMN-binding split barrel"/>
    <property type="match status" value="1"/>
</dbReference>
<dbReference type="PANTHER" id="PTHR30466:SF1">
    <property type="entry name" value="FMN REDUCTASE (NADH) RUTF"/>
    <property type="match status" value="1"/>
</dbReference>
<dbReference type="InterPro" id="IPR050268">
    <property type="entry name" value="NADH-dep_flavin_reductase"/>
</dbReference>
<evidence type="ECO:0000259" key="3">
    <source>
        <dbReference type="PROSITE" id="PS50903"/>
    </source>
</evidence>
<reference evidence="4" key="2">
    <citation type="submission" date="2021-09" db="EMBL/GenBank/DDBJ databases">
        <authorList>
            <person name="Gilroy R."/>
        </authorList>
    </citation>
    <scope>NUCLEOTIDE SEQUENCE</scope>
    <source>
        <strain evidence="4">CHK121-7720</strain>
    </source>
</reference>
<dbReference type="SUPFAM" id="SSF57802">
    <property type="entry name" value="Rubredoxin-like"/>
    <property type="match status" value="1"/>
</dbReference>
<feature type="compositionally biased region" description="Low complexity" evidence="2">
    <location>
        <begin position="166"/>
        <end position="178"/>
    </location>
</feature>
<sequence length="216" mass="24370">MDINALRQITYGLYVVGTSDNGRPTGCIINTCFQVTSENPIVAISMNKNNFTHDAIVRHRRFSLAILAEESDASLITTFGFQCGRDRNKYEGRDYSWQHDTPVLKGKFAGHIICELLHVADNETHDVFFARVIDTLPDDGTPMTYAYYHQVIKGRAPKNAPTYVAEPETPNTPETPRPQSTKRYVCEVCGYIHEGELTDDFKCPVCQAPRSCFKEI</sequence>
<dbReference type="InterPro" id="IPR012349">
    <property type="entry name" value="Split_barrel_FMN-bd"/>
</dbReference>